<dbReference type="PANTHER" id="PTHR43687:SF6">
    <property type="entry name" value="L-ASPARTATE SEMIALDEHYDE SULFURTRANSFERASE IRON-SULFUR SUBUNIT"/>
    <property type="match status" value="1"/>
</dbReference>
<dbReference type="GO" id="GO:0051539">
    <property type="term" value="F:4 iron, 4 sulfur cluster binding"/>
    <property type="evidence" value="ECO:0007669"/>
    <property type="project" value="UniProtKB-UniRule"/>
</dbReference>
<dbReference type="InterPro" id="IPR017900">
    <property type="entry name" value="4Fe4S_Fe_S_CS"/>
</dbReference>
<comment type="subunit">
    <text evidence="8">Interacts with the cytoplasmic NapA precursor.</text>
</comment>
<keyword evidence="2 8" id="KW-0004">4Fe-4S</keyword>
<dbReference type="EMBL" id="SNYM01000028">
    <property type="protein sequence ID" value="TDQ43621.1"/>
    <property type="molecule type" value="Genomic_DNA"/>
</dbReference>
<dbReference type="PROSITE" id="PS00198">
    <property type="entry name" value="4FE4S_FER_1"/>
    <property type="match status" value="1"/>
</dbReference>
<dbReference type="Pfam" id="PF12838">
    <property type="entry name" value="Fer4_7"/>
    <property type="match status" value="1"/>
</dbReference>
<feature type="binding site" evidence="8">
    <location>
        <position position="68"/>
    </location>
    <ligand>
        <name>[4Fe-4S] cluster</name>
        <dbReference type="ChEBI" id="CHEBI:49883"/>
        <label>2</label>
    </ligand>
</feature>
<dbReference type="CDD" id="cd10564">
    <property type="entry name" value="NapF_like"/>
    <property type="match status" value="1"/>
</dbReference>
<keyword evidence="5" id="KW-0249">Electron transport</keyword>
<sequence>MSSFDANKRQWLRRQQPIRLPWSLDEQAFTDGCNRCGACIEACPEHIVIKGRGGFPALDFQQNECTFCSLCVDVCQQPIFRRRSEPAFFHHAEVDARCFPRHGIACRSCGDVCEVRAIRFQFGASRMELPQIDTDTCNGCGACLSVCPAEAIQLHHNEVTA</sequence>
<keyword evidence="3 8" id="KW-0479">Metal-binding</keyword>
<feature type="binding site" evidence="8">
    <location>
        <position position="33"/>
    </location>
    <ligand>
        <name>[4Fe-4S] cluster</name>
        <dbReference type="ChEBI" id="CHEBI:49883"/>
        <label>1</label>
    </ligand>
</feature>
<dbReference type="AlphaFoldDB" id="A0A4R6UAS2"/>
<feature type="binding site" evidence="8">
    <location>
        <position position="65"/>
    </location>
    <ligand>
        <name>[4Fe-4S] cluster</name>
        <dbReference type="ChEBI" id="CHEBI:49883"/>
        <label>2</label>
    </ligand>
</feature>
<feature type="binding site" evidence="8">
    <location>
        <position position="140"/>
    </location>
    <ligand>
        <name>[4Fe-4S] cluster</name>
        <dbReference type="ChEBI" id="CHEBI:49883"/>
        <label>3</label>
    </ligand>
</feature>
<dbReference type="GO" id="GO:0005737">
    <property type="term" value="C:cytoplasm"/>
    <property type="evidence" value="ECO:0007669"/>
    <property type="project" value="UniProtKB-SubCell"/>
</dbReference>
<keyword evidence="8" id="KW-0963">Cytoplasm</keyword>
<feature type="binding site" evidence="8">
    <location>
        <position position="143"/>
    </location>
    <ligand>
        <name>[4Fe-4S] cluster</name>
        <dbReference type="ChEBI" id="CHEBI:49883"/>
        <label>3</label>
    </ligand>
</feature>
<evidence type="ECO:0000256" key="4">
    <source>
        <dbReference type="ARBA" id="ARBA00022737"/>
    </source>
</evidence>
<dbReference type="OrthoDB" id="9808559at2"/>
<gene>
    <name evidence="8" type="primary">napF</name>
    <name evidence="10" type="ORF">EV696_12821</name>
</gene>
<dbReference type="RefSeq" id="WP_133593565.1">
    <property type="nucleotide sequence ID" value="NZ_CP037953.1"/>
</dbReference>
<dbReference type="GO" id="GO:0046872">
    <property type="term" value="F:metal ion binding"/>
    <property type="evidence" value="ECO:0007669"/>
    <property type="project" value="UniProtKB-KW"/>
</dbReference>
<accession>A0A4R6UAS2</accession>
<dbReference type="SUPFAM" id="SSF54862">
    <property type="entry name" value="4Fe-4S ferredoxins"/>
    <property type="match status" value="1"/>
</dbReference>
<protein>
    <recommendedName>
        <fullName evidence="8">Ferredoxin-type protein NapF</fullName>
    </recommendedName>
</protein>
<dbReference type="NCBIfam" id="TIGR00402">
    <property type="entry name" value="napF"/>
    <property type="match status" value="1"/>
</dbReference>
<feature type="binding site" evidence="8">
    <location>
        <position position="137"/>
    </location>
    <ligand>
        <name>[4Fe-4S] cluster</name>
        <dbReference type="ChEBI" id="CHEBI:49883"/>
        <label>3</label>
    </ligand>
</feature>
<evidence type="ECO:0000256" key="1">
    <source>
        <dbReference type="ARBA" id="ARBA00022448"/>
    </source>
</evidence>
<feature type="domain" description="4Fe-4S ferredoxin-type" evidence="9">
    <location>
        <begin position="128"/>
        <end position="157"/>
    </location>
</feature>
<feature type="domain" description="4Fe-4S ferredoxin-type" evidence="9">
    <location>
        <begin position="54"/>
        <end position="85"/>
    </location>
</feature>
<organism evidence="10 11">
    <name type="scientific">Permianibacter aggregans</name>
    <dbReference type="NCBI Taxonomy" id="1510150"/>
    <lineage>
        <taxon>Bacteria</taxon>
        <taxon>Pseudomonadati</taxon>
        <taxon>Pseudomonadota</taxon>
        <taxon>Gammaproteobacteria</taxon>
        <taxon>Pseudomonadales</taxon>
        <taxon>Pseudomonadaceae</taxon>
        <taxon>Permianibacter</taxon>
    </lineage>
</organism>
<feature type="binding site" evidence="8">
    <location>
        <position position="43"/>
    </location>
    <ligand>
        <name>[4Fe-4S] cluster</name>
        <dbReference type="ChEBI" id="CHEBI:49883"/>
        <label>1</label>
    </ligand>
</feature>
<keyword evidence="6 8" id="KW-0408">Iron</keyword>
<comment type="similarity">
    <text evidence="8">Belongs to the NapF family.</text>
</comment>
<proteinExistence type="inferred from homology"/>
<reference evidence="10 11" key="1">
    <citation type="submission" date="2019-03" db="EMBL/GenBank/DDBJ databases">
        <title>Genomic Encyclopedia of Type Strains, Phase IV (KMG-IV): sequencing the most valuable type-strain genomes for metagenomic binning, comparative biology and taxonomic classification.</title>
        <authorList>
            <person name="Goeker M."/>
        </authorList>
    </citation>
    <scope>NUCLEOTIDE SEQUENCE [LARGE SCALE GENOMIC DNA]</scope>
    <source>
        <strain evidence="10 11">DSM 103792</strain>
    </source>
</reference>
<evidence type="ECO:0000256" key="2">
    <source>
        <dbReference type="ARBA" id="ARBA00022485"/>
    </source>
</evidence>
<evidence type="ECO:0000256" key="3">
    <source>
        <dbReference type="ARBA" id="ARBA00022723"/>
    </source>
</evidence>
<keyword evidence="4 8" id="KW-0677">Repeat</keyword>
<evidence type="ECO:0000256" key="5">
    <source>
        <dbReference type="ARBA" id="ARBA00022982"/>
    </source>
</evidence>
<feature type="domain" description="4Fe-4S ferredoxin-type" evidence="9">
    <location>
        <begin position="24"/>
        <end position="53"/>
    </location>
</feature>
<keyword evidence="11" id="KW-1185">Reference proteome</keyword>
<comment type="caution">
    <text evidence="10">The sequence shown here is derived from an EMBL/GenBank/DDBJ whole genome shotgun (WGS) entry which is preliminary data.</text>
</comment>
<feature type="binding site" evidence="8">
    <location>
        <position position="71"/>
    </location>
    <ligand>
        <name>[4Fe-4S] cluster</name>
        <dbReference type="ChEBI" id="CHEBI:49883"/>
        <label>2</label>
    </ligand>
</feature>
<evidence type="ECO:0000256" key="8">
    <source>
        <dbReference type="HAMAP-Rule" id="MF_02201"/>
    </source>
</evidence>
<comment type="function">
    <text evidence="8">Could be involved in the maturation of NapA, the catalytic subunit of the periplasmic nitrate reductase, before its export into the periplasm.</text>
</comment>
<comment type="cofactor">
    <cofactor evidence="8">
        <name>[4Fe-4S] cluster</name>
        <dbReference type="ChEBI" id="CHEBI:49883"/>
    </cofactor>
</comment>
<dbReference type="Proteomes" id="UP000295375">
    <property type="component" value="Unassembled WGS sequence"/>
</dbReference>
<feature type="binding site" evidence="8">
    <location>
        <position position="39"/>
    </location>
    <ligand>
        <name>[4Fe-4S] cluster</name>
        <dbReference type="ChEBI" id="CHEBI:49883"/>
        <label>1</label>
    </ligand>
</feature>
<comment type="subcellular location">
    <subcellularLocation>
        <location evidence="8">Cytoplasm</location>
    </subcellularLocation>
</comment>
<dbReference type="InterPro" id="IPR017896">
    <property type="entry name" value="4Fe4S_Fe-S-bd"/>
</dbReference>
<keyword evidence="1" id="KW-0813">Transport</keyword>
<evidence type="ECO:0000313" key="11">
    <source>
        <dbReference type="Proteomes" id="UP000295375"/>
    </source>
</evidence>
<evidence type="ECO:0000313" key="10">
    <source>
        <dbReference type="EMBL" id="TDQ43621.1"/>
    </source>
</evidence>
<evidence type="ECO:0000259" key="9">
    <source>
        <dbReference type="PROSITE" id="PS51379"/>
    </source>
</evidence>
<dbReference type="PROSITE" id="PS51379">
    <property type="entry name" value="4FE4S_FER_2"/>
    <property type="match status" value="3"/>
</dbReference>
<feature type="binding site" evidence="8">
    <location>
        <position position="75"/>
    </location>
    <ligand>
        <name>[4Fe-4S] cluster</name>
        <dbReference type="ChEBI" id="CHEBI:49883"/>
        <label>2</label>
    </ligand>
</feature>
<dbReference type="HAMAP" id="MF_02201">
    <property type="entry name" value="NapF"/>
    <property type="match status" value="1"/>
</dbReference>
<dbReference type="InterPro" id="IPR004496">
    <property type="entry name" value="NapF"/>
</dbReference>
<feature type="binding site" evidence="8">
    <location>
        <position position="36"/>
    </location>
    <ligand>
        <name>[4Fe-4S] cluster</name>
        <dbReference type="ChEBI" id="CHEBI:49883"/>
        <label>1</label>
    </ligand>
</feature>
<dbReference type="Pfam" id="PF13187">
    <property type="entry name" value="Fer4_9"/>
    <property type="match status" value="1"/>
</dbReference>
<keyword evidence="7 8" id="KW-0411">Iron-sulfur</keyword>
<dbReference type="Gene3D" id="3.30.70.20">
    <property type="match status" value="2"/>
</dbReference>
<dbReference type="InterPro" id="IPR050572">
    <property type="entry name" value="Fe-S_Ferredoxin"/>
</dbReference>
<evidence type="ECO:0000256" key="6">
    <source>
        <dbReference type="ARBA" id="ARBA00023004"/>
    </source>
</evidence>
<feature type="binding site" evidence="8">
    <location>
        <position position="147"/>
    </location>
    <ligand>
        <name>[4Fe-4S] cluster</name>
        <dbReference type="ChEBI" id="CHEBI:49883"/>
        <label>3</label>
    </ligand>
</feature>
<dbReference type="PANTHER" id="PTHR43687">
    <property type="entry name" value="ADENYLYLSULFATE REDUCTASE, BETA SUBUNIT"/>
    <property type="match status" value="1"/>
</dbReference>
<evidence type="ECO:0000256" key="7">
    <source>
        <dbReference type="ARBA" id="ARBA00023014"/>
    </source>
</evidence>
<name>A0A4R6UAS2_9GAMM</name>